<dbReference type="Proteomes" id="UP000585474">
    <property type="component" value="Unassembled WGS sequence"/>
</dbReference>
<name>A0A7J0GZD8_9ERIC</name>
<feature type="compositionally biased region" description="Polar residues" evidence="1">
    <location>
        <begin position="1"/>
        <end position="15"/>
    </location>
</feature>
<proteinExistence type="predicted"/>
<dbReference type="AlphaFoldDB" id="A0A7J0GZD8"/>
<reference evidence="2 3" key="1">
    <citation type="submission" date="2019-07" db="EMBL/GenBank/DDBJ databases">
        <title>De Novo Assembly of kiwifruit Actinidia rufa.</title>
        <authorList>
            <person name="Sugita-Konishi S."/>
            <person name="Sato K."/>
            <person name="Mori E."/>
            <person name="Abe Y."/>
            <person name="Kisaki G."/>
            <person name="Hamano K."/>
            <person name="Suezawa K."/>
            <person name="Otani M."/>
            <person name="Fukuda T."/>
            <person name="Manabe T."/>
            <person name="Gomi K."/>
            <person name="Tabuchi M."/>
            <person name="Akimitsu K."/>
            <person name="Kataoka I."/>
        </authorList>
    </citation>
    <scope>NUCLEOTIDE SEQUENCE [LARGE SCALE GENOMIC DNA]</scope>
    <source>
        <strain evidence="3">cv. Fuchu</strain>
    </source>
</reference>
<dbReference type="EMBL" id="BJWL01000025">
    <property type="protein sequence ID" value="GFZ15894.1"/>
    <property type="molecule type" value="Genomic_DNA"/>
</dbReference>
<gene>
    <name evidence="2" type="ORF">Acr_25g0003030</name>
</gene>
<accession>A0A7J0GZD8</accession>
<evidence type="ECO:0000313" key="3">
    <source>
        <dbReference type="Proteomes" id="UP000585474"/>
    </source>
</evidence>
<feature type="region of interest" description="Disordered" evidence="1">
    <location>
        <begin position="1"/>
        <end position="31"/>
    </location>
</feature>
<feature type="compositionally biased region" description="Basic and acidic residues" evidence="1">
    <location>
        <begin position="148"/>
        <end position="157"/>
    </location>
</feature>
<evidence type="ECO:0000313" key="2">
    <source>
        <dbReference type="EMBL" id="GFZ15894.1"/>
    </source>
</evidence>
<feature type="region of interest" description="Disordered" evidence="1">
    <location>
        <begin position="145"/>
        <end position="189"/>
    </location>
</feature>
<organism evidence="2 3">
    <name type="scientific">Actinidia rufa</name>
    <dbReference type="NCBI Taxonomy" id="165716"/>
    <lineage>
        <taxon>Eukaryota</taxon>
        <taxon>Viridiplantae</taxon>
        <taxon>Streptophyta</taxon>
        <taxon>Embryophyta</taxon>
        <taxon>Tracheophyta</taxon>
        <taxon>Spermatophyta</taxon>
        <taxon>Magnoliopsida</taxon>
        <taxon>eudicotyledons</taxon>
        <taxon>Gunneridae</taxon>
        <taxon>Pentapetalae</taxon>
        <taxon>asterids</taxon>
        <taxon>Ericales</taxon>
        <taxon>Actinidiaceae</taxon>
        <taxon>Actinidia</taxon>
    </lineage>
</organism>
<comment type="caution">
    <text evidence="2">The sequence shown here is derived from an EMBL/GenBank/DDBJ whole genome shotgun (WGS) entry which is preliminary data.</text>
</comment>
<sequence>MASQSSNRSGSQGTPRETPHAPKTPGGVDRWDITMQPLQSQLTKMAQFLVDNRLMKSVPASEAGQSEDRIKGLALLPREVRIEGNAGPMNLCEMLNAKQNRDCDLCTKLNGQKVLASSKVIPPTGLIARTVRPEQREKIPKYPTSFSREIERMDPPEKFTPLRFTHEPRKTNDGPLEPYGCPDVSGVPI</sequence>
<protein>
    <submittedName>
        <fullName evidence="2">Uncharacterized protein</fullName>
    </submittedName>
</protein>
<keyword evidence="3" id="KW-1185">Reference proteome</keyword>
<evidence type="ECO:0000256" key="1">
    <source>
        <dbReference type="SAM" id="MobiDB-lite"/>
    </source>
</evidence>